<evidence type="ECO:0000256" key="2">
    <source>
        <dbReference type="ARBA" id="ARBA00023004"/>
    </source>
</evidence>
<comment type="similarity">
    <text evidence="1">Belongs to the frataxin family.</text>
</comment>
<accession>A0A6I3S6B1</accession>
<gene>
    <name evidence="3" type="primary">cyaY</name>
    <name evidence="3" type="ORF">GMD42_04160</name>
</gene>
<dbReference type="GeneID" id="43347929"/>
<dbReference type="SUPFAM" id="SSF55387">
    <property type="entry name" value="Frataxin/Nqo15-like"/>
    <property type="match status" value="1"/>
</dbReference>
<dbReference type="GO" id="GO:0016226">
    <property type="term" value="P:iron-sulfur cluster assembly"/>
    <property type="evidence" value="ECO:0007669"/>
    <property type="project" value="InterPro"/>
</dbReference>
<dbReference type="GO" id="GO:0005737">
    <property type="term" value="C:cytoplasm"/>
    <property type="evidence" value="ECO:0007669"/>
    <property type="project" value="UniProtKB-ARBA"/>
</dbReference>
<dbReference type="EMBL" id="WNCL01000009">
    <property type="protein sequence ID" value="MTU42825.1"/>
    <property type="molecule type" value="Genomic_DNA"/>
</dbReference>
<dbReference type="PROSITE" id="PS50810">
    <property type="entry name" value="FRATAXIN_2"/>
    <property type="match status" value="1"/>
</dbReference>
<organism evidence="3 4">
    <name type="scientific">Parasutterella excrementihominis</name>
    <dbReference type="NCBI Taxonomy" id="487175"/>
    <lineage>
        <taxon>Bacteria</taxon>
        <taxon>Pseudomonadati</taxon>
        <taxon>Pseudomonadota</taxon>
        <taxon>Betaproteobacteria</taxon>
        <taxon>Burkholderiales</taxon>
        <taxon>Sutterellaceae</taxon>
        <taxon>Parasutterella</taxon>
    </lineage>
</organism>
<dbReference type="AlphaFoldDB" id="A0A6I3S6B1"/>
<comment type="caution">
    <text evidence="3">The sequence shown here is derived from an EMBL/GenBank/DDBJ whole genome shotgun (WGS) entry which is preliminary data.</text>
</comment>
<protein>
    <submittedName>
        <fullName evidence="3">Iron donor protein CyaY</fullName>
    </submittedName>
</protein>
<dbReference type="PANTHER" id="PTHR16821:SF2">
    <property type="entry name" value="FRATAXIN, MITOCHONDRIAL"/>
    <property type="match status" value="1"/>
</dbReference>
<keyword evidence="2" id="KW-0408">Iron</keyword>
<name>A0A6I3S6B1_9BURK</name>
<dbReference type="RefSeq" id="WP_008810454.1">
    <property type="nucleotide sequence ID" value="NZ_CAJUON010000005.1"/>
</dbReference>
<dbReference type="NCBIfam" id="TIGR03421">
    <property type="entry name" value="FeS_CyaY"/>
    <property type="match status" value="1"/>
</dbReference>
<dbReference type="InterPro" id="IPR036524">
    <property type="entry name" value="Frataxin/CyaY_sf"/>
</dbReference>
<dbReference type="InterPro" id="IPR002908">
    <property type="entry name" value="Frataxin/CyaY"/>
</dbReference>
<dbReference type="InterPro" id="IPR020895">
    <property type="entry name" value="Frataxin_CS"/>
</dbReference>
<dbReference type="GO" id="GO:0008199">
    <property type="term" value="F:ferric iron binding"/>
    <property type="evidence" value="ECO:0007669"/>
    <property type="project" value="InterPro"/>
</dbReference>
<sequence>MTKRDFIELSEKTFNDIEQLVDDQYPDVDFDREGNVLTLTLEDGKVVVINRQEAMEEMWLASPLGGMHFYYDAAGVLVNYRKGEKPFAECLKEALES</sequence>
<proteinExistence type="inferred from homology"/>
<dbReference type="Gene3D" id="3.30.920.10">
    <property type="entry name" value="Frataxin/CyaY"/>
    <property type="match status" value="1"/>
</dbReference>
<dbReference type="SMART" id="SM01219">
    <property type="entry name" value="Frataxin_Cyay"/>
    <property type="match status" value="1"/>
</dbReference>
<dbReference type="PANTHER" id="PTHR16821">
    <property type="entry name" value="FRATAXIN"/>
    <property type="match status" value="1"/>
</dbReference>
<dbReference type="PROSITE" id="PS01344">
    <property type="entry name" value="FRATAXIN_1"/>
    <property type="match status" value="1"/>
</dbReference>
<reference evidence="3 4" key="1">
    <citation type="journal article" date="2019" name="Nat. Med.">
        <title>A library of human gut bacterial isolates paired with longitudinal multiomics data enables mechanistic microbiome research.</title>
        <authorList>
            <person name="Poyet M."/>
            <person name="Groussin M."/>
            <person name="Gibbons S.M."/>
            <person name="Avila-Pacheco J."/>
            <person name="Jiang X."/>
            <person name="Kearney S.M."/>
            <person name="Perrotta A.R."/>
            <person name="Berdy B."/>
            <person name="Zhao S."/>
            <person name="Lieberman T.D."/>
            <person name="Swanson P.K."/>
            <person name="Smith M."/>
            <person name="Roesemann S."/>
            <person name="Alexander J.E."/>
            <person name="Rich S.A."/>
            <person name="Livny J."/>
            <person name="Vlamakis H."/>
            <person name="Clish C."/>
            <person name="Bullock K."/>
            <person name="Deik A."/>
            <person name="Scott J."/>
            <person name="Pierce K.A."/>
            <person name="Xavier R.J."/>
            <person name="Alm E.J."/>
        </authorList>
    </citation>
    <scope>NUCLEOTIDE SEQUENCE [LARGE SCALE GENOMIC DNA]</scope>
    <source>
        <strain evidence="3 4">BIOML-A2</strain>
    </source>
</reference>
<dbReference type="Proteomes" id="UP000462362">
    <property type="component" value="Unassembled WGS sequence"/>
</dbReference>
<evidence type="ECO:0000313" key="4">
    <source>
        <dbReference type="Proteomes" id="UP000462362"/>
    </source>
</evidence>
<dbReference type="Pfam" id="PF01491">
    <property type="entry name" value="Frataxin_Cyay"/>
    <property type="match status" value="1"/>
</dbReference>
<evidence type="ECO:0000256" key="1">
    <source>
        <dbReference type="ARBA" id="ARBA00008183"/>
    </source>
</evidence>
<evidence type="ECO:0000313" key="3">
    <source>
        <dbReference type="EMBL" id="MTU42825.1"/>
    </source>
</evidence>